<dbReference type="AlphaFoldDB" id="A0A445BSZ9"/>
<accession>A0A445BSZ9</accession>
<name>A0A445BSZ9_ARAHY</name>
<feature type="domain" description="Aminotransferase-like plant mobile" evidence="2">
    <location>
        <begin position="71"/>
        <end position="427"/>
    </location>
</feature>
<reference evidence="3 4" key="1">
    <citation type="submission" date="2019-01" db="EMBL/GenBank/DDBJ databases">
        <title>Sequencing of cultivated peanut Arachis hypogaea provides insights into genome evolution and oil improvement.</title>
        <authorList>
            <person name="Chen X."/>
        </authorList>
    </citation>
    <scope>NUCLEOTIDE SEQUENCE [LARGE SCALE GENOMIC DNA]</scope>
    <source>
        <strain evidence="4">cv. Fuhuasheng</strain>
        <tissue evidence="3">Leaves</tissue>
    </source>
</reference>
<dbReference type="Pfam" id="PF10536">
    <property type="entry name" value="PMD"/>
    <property type="match status" value="1"/>
</dbReference>
<dbReference type="InterPro" id="IPR044824">
    <property type="entry name" value="MAIN-like"/>
</dbReference>
<evidence type="ECO:0000313" key="3">
    <source>
        <dbReference type="EMBL" id="RYR41834.1"/>
    </source>
</evidence>
<proteinExistence type="predicted"/>
<dbReference type="EMBL" id="SDMP01000008">
    <property type="protein sequence ID" value="RYR41834.1"/>
    <property type="molecule type" value="Genomic_DNA"/>
</dbReference>
<feature type="compositionally biased region" description="Acidic residues" evidence="1">
    <location>
        <begin position="696"/>
        <end position="707"/>
    </location>
</feature>
<keyword evidence="4" id="KW-1185">Reference proteome</keyword>
<dbReference type="Proteomes" id="UP000289738">
    <property type="component" value="Chromosome A08"/>
</dbReference>
<dbReference type="PANTHER" id="PTHR46033:SF8">
    <property type="entry name" value="PROTEIN MAINTENANCE OF MERISTEMS-LIKE"/>
    <property type="match status" value="1"/>
</dbReference>
<sequence>MAKREFGELYGLGSDVISIGRLLRISLSIFLQPTRVISGVRRQHNMPLHDWIIPYMETAGLYHLARLNSHAFIERWHPETHTFHKPFGECTITLQDVAYQLGLPIDEEPVSGCLTDFENLMKNERLAWVWFRKLFGELPPQNKVKQMTVCYTWFHERFQVLPADAINETVSIYARAYIMMLLSSQLFANKNANRVHLRWLPNLASLDNLGRYSWVSAALAWLYRCLCRGTNRNVVNLVGPLQLLQSWIVWRFPSLRPSGFKIFGFPLASRWAEYLLINDAVDQRVVAARLCLDRLRVHDVSHLVIVLTSSSSCIELNFYITLHSPIQFVWEPYSSPEVAAVVHPKILVDEHRRLWTAVTSLIYFATIEWHQVDKVMPQFGGDGTGGDRWFPRYYREWHQHWEDRLDTVILVDQVTDPGPSAEYLDWWCRVAHRFLSPEVAFQDPRPIVLTEEARHRGSSQAPPKVQVVDRPDNRRVDRRQRIGTRTTDREWRWLADRLDEDVAGADHGGVVDYRGGRDGGGWARGRGPSTKNNGAQHAVGEHIGGVATGMDQPTYDVGVTSQMFGSVESQVFADFTTAAVGMDIDDPISQSEFFRDIENMLRDENATHYRPQMSEVHSQFAEYQPPSHDVQPQLPVDLNEPAASPSDPWFALGGTLTSAFSAVPPQPSAPGAEQRPRRVRRPPLCGTRGHLLGHFDDDDSDTIDDSD</sequence>
<dbReference type="InterPro" id="IPR019557">
    <property type="entry name" value="AminoTfrase-like_pln_mobile"/>
</dbReference>
<protein>
    <recommendedName>
        <fullName evidence="2">Aminotransferase-like plant mobile domain-containing protein</fullName>
    </recommendedName>
</protein>
<gene>
    <name evidence="3" type="ORF">Ahy_A08g038269</name>
</gene>
<evidence type="ECO:0000259" key="2">
    <source>
        <dbReference type="Pfam" id="PF10536"/>
    </source>
</evidence>
<comment type="caution">
    <text evidence="3">The sequence shown here is derived from an EMBL/GenBank/DDBJ whole genome shotgun (WGS) entry which is preliminary data.</text>
</comment>
<feature type="region of interest" description="Disordered" evidence="1">
    <location>
        <begin position="660"/>
        <end position="707"/>
    </location>
</feature>
<dbReference type="PANTHER" id="PTHR46033">
    <property type="entry name" value="PROTEIN MAIN-LIKE 2"/>
    <property type="match status" value="1"/>
</dbReference>
<dbReference type="GO" id="GO:0010073">
    <property type="term" value="P:meristem maintenance"/>
    <property type="evidence" value="ECO:0007669"/>
    <property type="project" value="InterPro"/>
</dbReference>
<evidence type="ECO:0000256" key="1">
    <source>
        <dbReference type="SAM" id="MobiDB-lite"/>
    </source>
</evidence>
<organism evidence="3 4">
    <name type="scientific">Arachis hypogaea</name>
    <name type="common">Peanut</name>
    <dbReference type="NCBI Taxonomy" id="3818"/>
    <lineage>
        <taxon>Eukaryota</taxon>
        <taxon>Viridiplantae</taxon>
        <taxon>Streptophyta</taxon>
        <taxon>Embryophyta</taxon>
        <taxon>Tracheophyta</taxon>
        <taxon>Spermatophyta</taxon>
        <taxon>Magnoliopsida</taxon>
        <taxon>eudicotyledons</taxon>
        <taxon>Gunneridae</taxon>
        <taxon>Pentapetalae</taxon>
        <taxon>rosids</taxon>
        <taxon>fabids</taxon>
        <taxon>Fabales</taxon>
        <taxon>Fabaceae</taxon>
        <taxon>Papilionoideae</taxon>
        <taxon>50 kb inversion clade</taxon>
        <taxon>dalbergioids sensu lato</taxon>
        <taxon>Dalbergieae</taxon>
        <taxon>Pterocarpus clade</taxon>
        <taxon>Arachis</taxon>
    </lineage>
</organism>
<evidence type="ECO:0000313" key="4">
    <source>
        <dbReference type="Proteomes" id="UP000289738"/>
    </source>
</evidence>